<dbReference type="PROSITE" id="PS51915">
    <property type="entry name" value="ZAD"/>
    <property type="match status" value="1"/>
</dbReference>
<dbReference type="GO" id="GO:0000978">
    <property type="term" value="F:RNA polymerase II cis-regulatory region sequence-specific DNA binding"/>
    <property type="evidence" value="ECO:0007669"/>
    <property type="project" value="TreeGrafter"/>
</dbReference>
<keyword evidence="8" id="KW-0832">Ubl conjugation</keyword>
<feature type="domain" description="C2H2-type" evidence="16">
    <location>
        <begin position="449"/>
        <end position="476"/>
    </location>
</feature>
<keyword evidence="4 14" id="KW-0479">Metal-binding</keyword>
<feature type="domain" description="ZAD" evidence="17">
    <location>
        <begin position="141"/>
        <end position="215"/>
    </location>
</feature>
<evidence type="ECO:0000313" key="18">
    <source>
        <dbReference type="EMBL" id="KAK9737890.1"/>
    </source>
</evidence>
<feature type="binding site" evidence="14">
    <location>
        <position position="143"/>
    </location>
    <ligand>
        <name>Zn(2+)</name>
        <dbReference type="ChEBI" id="CHEBI:29105"/>
    </ligand>
</feature>
<dbReference type="SUPFAM" id="SSF57716">
    <property type="entry name" value="Glucocorticoid receptor-like (DNA-binding domain)"/>
    <property type="match status" value="1"/>
</dbReference>
<dbReference type="Gene3D" id="3.30.160.60">
    <property type="entry name" value="Classic Zinc Finger"/>
    <property type="match status" value="4"/>
</dbReference>
<feature type="domain" description="C2H2-type" evidence="16">
    <location>
        <begin position="355"/>
        <end position="381"/>
    </location>
</feature>
<keyword evidence="5" id="KW-0677">Repeat</keyword>
<feature type="binding site" evidence="14">
    <location>
        <position position="191"/>
    </location>
    <ligand>
        <name>Zn(2+)</name>
        <dbReference type="ChEBI" id="CHEBI:29105"/>
    </ligand>
</feature>
<dbReference type="AlphaFoldDB" id="A0AAW1LVK6"/>
<feature type="compositionally biased region" description="Basic and acidic residues" evidence="15">
    <location>
        <begin position="40"/>
        <end position="50"/>
    </location>
</feature>
<dbReference type="GO" id="GO:0000981">
    <property type="term" value="F:DNA-binding transcription factor activity, RNA polymerase II-specific"/>
    <property type="evidence" value="ECO:0007669"/>
    <property type="project" value="TreeGrafter"/>
</dbReference>
<evidence type="ECO:0000256" key="4">
    <source>
        <dbReference type="ARBA" id="ARBA00022723"/>
    </source>
</evidence>
<evidence type="ECO:0000256" key="12">
    <source>
        <dbReference type="ARBA" id="ARBA00023242"/>
    </source>
</evidence>
<dbReference type="SMART" id="SM00355">
    <property type="entry name" value="ZnF_C2H2"/>
    <property type="match status" value="7"/>
</dbReference>
<sequence length="571" mass="65774">MPLNTNCPNLAQENVEENLNPNYPNIVRRKMTIPVRRKSTVVDDNQRRNDQGINPPLQEMNHTSNPKHNGLDLLSSVCATRHEPPQEELNDLRHNQTSKESQMILEGNPEAPNLTKVEENQTSNFPDKVSTSNAKQENFLRICRLCLSLENVKSFFDTSYADVSIPELLFDFTSLKVDPEDCLPQQLCTACLNELIRCYNFRKRCIEAEQILIDVFSKRNNANFRKRCIEAEQILIDVFSKRNNASVIKSGNETSVIKLNIFHQNKKNIEGDVLDYDDNVSNHSLDDIKPKGRKKRKRPAELPPFECRTCKKTFESREDLHNHRRNVKHPELRNSHREDLHNHRRNVKHPELRNSHCSICKKSFTKSKLDQHMRSHTKEKPYKCKMCPQRFSIGSNLTRHVMTHTGERPHVCKICGKGFIQSTTLHIHLKTHTAVSSDSLDYAPAELPIKCEVCGRGFKREGRYKIHLRKHFPDVAKSENENKSVPKHNNYSCGICNRGFKNKYLLKAHGSTHREKAYLCSDCGKVFATKAALQSHLKIHGDVTEVTNNLEVVHEDRVAGSEERILTFDNL</sequence>
<gene>
    <name evidence="18" type="ORF">QE152_g10375</name>
</gene>
<keyword evidence="12" id="KW-0539">Nucleus</keyword>
<dbReference type="FunFam" id="3.30.160.60:FF:002343">
    <property type="entry name" value="Zinc finger protein 33A"/>
    <property type="match status" value="1"/>
</dbReference>
<protein>
    <submittedName>
        <fullName evidence="18">Zinc finger, C2H2 type</fullName>
    </submittedName>
</protein>
<dbReference type="Gene3D" id="3.40.1800.20">
    <property type="match status" value="1"/>
</dbReference>
<dbReference type="GO" id="GO:0005634">
    <property type="term" value="C:nucleus"/>
    <property type="evidence" value="ECO:0007669"/>
    <property type="project" value="UniProtKB-SubCell"/>
</dbReference>
<dbReference type="SMART" id="SM00868">
    <property type="entry name" value="zf-AD"/>
    <property type="match status" value="1"/>
</dbReference>
<dbReference type="InterPro" id="IPR012934">
    <property type="entry name" value="Znf_AD"/>
</dbReference>
<evidence type="ECO:0000256" key="9">
    <source>
        <dbReference type="ARBA" id="ARBA00023015"/>
    </source>
</evidence>
<dbReference type="PANTHER" id="PTHR23226:SF371">
    <property type="entry name" value="ZINC FINGER PROTEIN 112-LIKE PROTEIN"/>
    <property type="match status" value="1"/>
</dbReference>
<dbReference type="PROSITE" id="PS00028">
    <property type="entry name" value="ZINC_FINGER_C2H2_1"/>
    <property type="match status" value="5"/>
</dbReference>
<evidence type="ECO:0000256" key="5">
    <source>
        <dbReference type="ARBA" id="ARBA00022737"/>
    </source>
</evidence>
<organism evidence="18 19">
    <name type="scientific">Popillia japonica</name>
    <name type="common">Japanese beetle</name>
    <dbReference type="NCBI Taxonomy" id="7064"/>
    <lineage>
        <taxon>Eukaryota</taxon>
        <taxon>Metazoa</taxon>
        <taxon>Ecdysozoa</taxon>
        <taxon>Arthropoda</taxon>
        <taxon>Hexapoda</taxon>
        <taxon>Insecta</taxon>
        <taxon>Pterygota</taxon>
        <taxon>Neoptera</taxon>
        <taxon>Endopterygota</taxon>
        <taxon>Coleoptera</taxon>
        <taxon>Polyphaga</taxon>
        <taxon>Scarabaeiformia</taxon>
        <taxon>Scarabaeidae</taxon>
        <taxon>Rutelinae</taxon>
        <taxon>Popillia</taxon>
    </lineage>
</organism>
<feature type="domain" description="C2H2-type" evidence="16">
    <location>
        <begin position="518"/>
        <end position="540"/>
    </location>
</feature>
<comment type="caution">
    <text evidence="18">The sequence shown here is derived from an EMBL/GenBank/DDBJ whole genome shotgun (WGS) entry which is preliminary data.</text>
</comment>
<feature type="domain" description="C2H2-type" evidence="16">
    <location>
        <begin position="491"/>
        <end position="518"/>
    </location>
</feature>
<dbReference type="PROSITE" id="PS50157">
    <property type="entry name" value="ZINC_FINGER_C2H2_2"/>
    <property type="match status" value="7"/>
</dbReference>
<feature type="domain" description="C2H2-type" evidence="16">
    <location>
        <begin position="410"/>
        <end position="437"/>
    </location>
</feature>
<dbReference type="FunFam" id="3.30.160.60:FF:000247">
    <property type="entry name" value="Zinc finger protein 236"/>
    <property type="match status" value="1"/>
</dbReference>
<keyword evidence="10" id="KW-0238">DNA-binding</keyword>
<evidence type="ECO:0000259" key="17">
    <source>
        <dbReference type="PROSITE" id="PS51915"/>
    </source>
</evidence>
<evidence type="ECO:0000256" key="3">
    <source>
        <dbReference type="ARBA" id="ARBA00022499"/>
    </source>
</evidence>
<dbReference type="SUPFAM" id="SSF57667">
    <property type="entry name" value="beta-beta-alpha zinc fingers"/>
    <property type="match status" value="3"/>
</dbReference>
<evidence type="ECO:0000313" key="19">
    <source>
        <dbReference type="Proteomes" id="UP001458880"/>
    </source>
</evidence>
<evidence type="ECO:0000256" key="2">
    <source>
        <dbReference type="ARBA" id="ARBA00006991"/>
    </source>
</evidence>
<evidence type="ECO:0000256" key="1">
    <source>
        <dbReference type="ARBA" id="ARBA00003767"/>
    </source>
</evidence>
<evidence type="ECO:0000256" key="15">
    <source>
        <dbReference type="SAM" id="MobiDB-lite"/>
    </source>
</evidence>
<accession>A0AAW1LVK6</accession>
<proteinExistence type="inferred from homology"/>
<evidence type="ECO:0000256" key="10">
    <source>
        <dbReference type="ARBA" id="ARBA00023125"/>
    </source>
</evidence>
<dbReference type="Pfam" id="PF13912">
    <property type="entry name" value="zf-C2H2_6"/>
    <property type="match status" value="1"/>
</dbReference>
<dbReference type="PANTHER" id="PTHR23226">
    <property type="entry name" value="ZINC FINGER AND SCAN DOMAIN-CONTAINING"/>
    <property type="match status" value="1"/>
</dbReference>
<comment type="similarity">
    <text evidence="2">Belongs to the krueppel C2H2-type zinc-finger protein family.</text>
</comment>
<evidence type="ECO:0000256" key="6">
    <source>
        <dbReference type="ARBA" id="ARBA00022771"/>
    </source>
</evidence>
<evidence type="ECO:0000256" key="7">
    <source>
        <dbReference type="ARBA" id="ARBA00022833"/>
    </source>
</evidence>
<dbReference type="Pfam" id="PF00096">
    <property type="entry name" value="zf-C2H2"/>
    <property type="match status" value="5"/>
</dbReference>
<keyword evidence="6 13" id="KW-0863">Zinc-finger</keyword>
<keyword evidence="7 14" id="KW-0862">Zinc</keyword>
<dbReference type="InterPro" id="IPR013087">
    <property type="entry name" value="Znf_C2H2_type"/>
</dbReference>
<reference evidence="18 19" key="1">
    <citation type="journal article" date="2024" name="BMC Genomics">
        <title>De novo assembly and annotation of Popillia japonica's genome with initial clues to its potential as an invasive pest.</title>
        <authorList>
            <person name="Cucini C."/>
            <person name="Boschi S."/>
            <person name="Funari R."/>
            <person name="Cardaioli E."/>
            <person name="Iannotti N."/>
            <person name="Marturano G."/>
            <person name="Paoli F."/>
            <person name="Bruttini M."/>
            <person name="Carapelli A."/>
            <person name="Frati F."/>
            <person name="Nardi F."/>
        </authorList>
    </citation>
    <scope>NUCLEOTIDE SEQUENCE [LARGE SCALE GENOMIC DNA]</scope>
    <source>
        <strain evidence="18">DMR45628</strain>
    </source>
</reference>
<feature type="domain" description="C2H2-type" evidence="16">
    <location>
        <begin position="382"/>
        <end position="409"/>
    </location>
</feature>
<evidence type="ECO:0000256" key="14">
    <source>
        <dbReference type="PROSITE-ProRule" id="PRU01263"/>
    </source>
</evidence>
<keyword evidence="3" id="KW-1017">Isopeptide bond</keyword>
<dbReference type="Proteomes" id="UP001458880">
    <property type="component" value="Unassembled WGS sequence"/>
</dbReference>
<feature type="binding site" evidence="14">
    <location>
        <position position="146"/>
    </location>
    <ligand>
        <name>Zn(2+)</name>
        <dbReference type="ChEBI" id="CHEBI:29105"/>
    </ligand>
</feature>
<feature type="region of interest" description="Disordered" evidence="15">
    <location>
        <begin position="37"/>
        <end position="64"/>
    </location>
</feature>
<evidence type="ECO:0000259" key="16">
    <source>
        <dbReference type="PROSITE" id="PS50157"/>
    </source>
</evidence>
<evidence type="ECO:0000256" key="11">
    <source>
        <dbReference type="ARBA" id="ARBA00023163"/>
    </source>
</evidence>
<keyword evidence="9" id="KW-0805">Transcription regulation</keyword>
<keyword evidence="11" id="KW-0804">Transcription</keyword>
<comment type="function">
    <text evidence="1">May be involved in transcriptional regulation.</text>
</comment>
<dbReference type="Pfam" id="PF07776">
    <property type="entry name" value="zf-AD"/>
    <property type="match status" value="1"/>
</dbReference>
<dbReference type="EMBL" id="JASPKY010000094">
    <property type="protein sequence ID" value="KAK9737890.1"/>
    <property type="molecule type" value="Genomic_DNA"/>
</dbReference>
<name>A0AAW1LVK6_POPJA</name>
<dbReference type="InterPro" id="IPR036236">
    <property type="entry name" value="Znf_C2H2_sf"/>
</dbReference>
<feature type="binding site" evidence="14">
    <location>
        <position position="188"/>
    </location>
    <ligand>
        <name>Zn(2+)</name>
        <dbReference type="ChEBI" id="CHEBI:29105"/>
    </ligand>
</feature>
<evidence type="ECO:0000256" key="13">
    <source>
        <dbReference type="PROSITE-ProRule" id="PRU00042"/>
    </source>
</evidence>
<feature type="domain" description="C2H2-type" evidence="16">
    <location>
        <begin position="305"/>
        <end position="334"/>
    </location>
</feature>
<keyword evidence="19" id="KW-1185">Reference proteome</keyword>
<dbReference type="FunFam" id="3.30.160.60:FF:000029">
    <property type="entry name" value="GLI family zinc finger 4"/>
    <property type="match status" value="1"/>
</dbReference>
<dbReference type="GO" id="GO:0008270">
    <property type="term" value="F:zinc ion binding"/>
    <property type="evidence" value="ECO:0007669"/>
    <property type="project" value="UniProtKB-UniRule"/>
</dbReference>
<evidence type="ECO:0000256" key="8">
    <source>
        <dbReference type="ARBA" id="ARBA00022843"/>
    </source>
</evidence>